<dbReference type="AlphaFoldDB" id="A0AAW0GXB7"/>
<proteinExistence type="predicted"/>
<evidence type="ECO:0000313" key="1">
    <source>
        <dbReference type="EMBL" id="KAK7795737.1"/>
    </source>
</evidence>
<accession>A0AAW0GXB7</accession>
<gene>
    <name evidence="1" type="ORF">U0070_009846</name>
</gene>
<name>A0AAW0GXB7_MYOGA</name>
<dbReference type="EMBL" id="JBBHLL010001826">
    <property type="protein sequence ID" value="KAK7795737.1"/>
    <property type="molecule type" value="Genomic_DNA"/>
</dbReference>
<comment type="caution">
    <text evidence="1">The sequence shown here is derived from an EMBL/GenBank/DDBJ whole genome shotgun (WGS) entry which is preliminary data.</text>
</comment>
<keyword evidence="2" id="KW-1185">Reference proteome</keyword>
<organism evidence="1 2">
    <name type="scientific">Myodes glareolus</name>
    <name type="common">Bank vole</name>
    <name type="synonym">Clethrionomys glareolus</name>
    <dbReference type="NCBI Taxonomy" id="447135"/>
    <lineage>
        <taxon>Eukaryota</taxon>
        <taxon>Metazoa</taxon>
        <taxon>Chordata</taxon>
        <taxon>Craniata</taxon>
        <taxon>Vertebrata</taxon>
        <taxon>Euteleostomi</taxon>
        <taxon>Mammalia</taxon>
        <taxon>Eutheria</taxon>
        <taxon>Euarchontoglires</taxon>
        <taxon>Glires</taxon>
        <taxon>Rodentia</taxon>
        <taxon>Myomorpha</taxon>
        <taxon>Muroidea</taxon>
        <taxon>Cricetidae</taxon>
        <taxon>Arvicolinae</taxon>
        <taxon>Myodes</taxon>
    </lineage>
</organism>
<sequence>MCGRQYKEYDPDCLTMINGRSLIQAIVVVSVGATQHGEQGSCRTTCLQTLLPSAHHRGPPFYLAKWTPLLLEVTQVRACSC</sequence>
<evidence type="ECO:0000313" key="2">
    <source>
        <dbReference type="Proteomes" id="UP001488838"/>
    </source>
</evidence>
<dbReference type="Proteomes" id="UP001488838">
    <property type="component" value="Unassembled WGS sequence"/>
</dbReference>
<protein>
    <submittedName>
        <fullName evidence="1">Uncharacterized protein</fullName>
    </submittedName>
</protein>
<reference evidence="1 2" key="1">
    <citation type="journal article" date="2023" name="bioRxiv">
        <title>Conserved and derived expression patterns and positive selection on dental genes reveal complex evolutionary context of ever-growing rodent molars.</title>
        <authorList>
            <person name="Calamari Z.T."/>
            <person name="Song A."/>
            <person name="Cohen E."/>
            <person name="Akter M."/>
            <person name="Roy R.D."/>
            <person name="Hallikas O."/>
            <person name="Christensen M.M."/>
            <person name="Li P."/>
            <person name="Marangoni P."/>
            <person name="Jernvall J."/>
            <person name="Klein O.D."/>
        </authorList>
    </citation>
    <scope>NUCLEOTIDE SEQUENCE [LARGE SCALE GENOMIC DNA]</scope>
    <source>
        <strain evidence="1">V071</strain>
    </source>
</reference>